<feature type="region of interest" description="Disordered" evidence="1">
    <location>
        <begin position="85"/>
        <end position="122"/>
    </location>
</feature>
<evidence type="ECO:0000313" key="3">
    <source>
        <dbReference type="EMBL" id="MXU91360.1"/>
    </source>
</evidence>
<name>A0A6B0UNE7_IXORI</name>
<feature type="compositionally biased region" description="Low complexity" evidence="1">
    <location>
        <begin position="85"/>
        <end position="113"/>
    </location>
</feature>
<feature type="transmembrane region" description="Helical" evidence="2">
    <location>
        <begin position="12"/>
        <end position="37"/>
    </location>
</feature>
<accession>A0A6B0UNE7</accession>
<dbReference type="AlphaFoldDB" id="A0A6B0UNE7"/>
<evidence type="ECO:0000256" key="2">
    <source>
        <dbReference type="SAM" id="Phobius"/>
    </source>
</evidence>
<sequence>MEAPFHVVTRGSISLGLVMMSMCSALYMMGICTDSLFWSQVWMPGNREPPPTTSTQLNILRFISSQSQRSTHCTMAWSMPSSWSHWRSPSQSRGAAVEAAASGGTATSSSSKTPCPSWLSSS</sequence>
<dbReference type="EMBL" id="GIFC01009277">
    <property type="protein sequence ID" value="MXU91360.1"/>
    <property type="molecule type" value="Transcribed_RNA"/>
</dbReference>
<proteinExistence type="predicted"/>
<keyword evidence="2" id="KW-1133">Transmembrane helix</keyword>
<keyword evidence="2" id="KW-0472">Membrane</keyword>
<keyword evidence="2" id="KW-0812">Transmembrane</keyword>
<protein>
    <submittedName>
        <fullName evidence="3">Putative secreted protein</fullName>
    </submittedName>
</protein>
<reference evidence="3" key="1">
    <citation type="submission" date="2019-12" db="EMBL/GenBank/DDBJ databases">
        <title>An insight into the sialome of adult female Ixodes ricinus ticks feeding for 6 days.</title>
        <authorList>
            <person name="Perner J."/>
            <person name="Ribeiro J.M.C."/>
        </authorList>
    </citation>
    <scope>NUCLEOTIDE SEQUENCE</scope>
    <source>
        <strain evidence="3">Semi-engorged</strain>
        <tissue evidence="3">Salivary glands</tissue>
    </source>
</reference>
<evidence type="ECO:0000256" key="1">
    <source>
        <dbReference type="SAM" id="MobiDB-lite"/>
    </source>
</evidence>
<organism evidence="3">
    <name type="scientific">Ixodes ricinus</name>
    <name type="common">Common tick</name>
    <name type="synonym">Acarus ricinus</name>
    <dbReference type="NCBI Taxonomy" id="34613"/>
    <lineage>
        <taxon>Eukaryota</taxon>
        <taxon>Metazoa</taxon>
        <taxon>Ecdysozoa</taxon>
        <taxon>Arthropoda</taxon>
        <taxon>Chelicerata</taxon>
        <taxon>Arachnida</taxon>
        <taxon>Acari</taxon>
        <taxon>Parasitiformes</taxon>
        <taxon>Ixodida</taxon>
        <taxon>Ixodoidea</taxon>
        <taxon>Ixodidae</taxon>
        <taxon>Ixodinae</taxon>
        <taxon>Ixodes</taxon>
    </lineage>
</organism>